<gene>
    <name evidence="6" type="ORF">EV686_11059</name>
</gene>
<feature type="domain" description="DUF1232" evidence="5">
    <location>
        <begin position="52"/>
        <end position="87"/>
    </location>
</feature>
<comment type="caution">
    <text evidence="6">The sequence shown here is derived from an EMBL/GenBank/DDBJ whole genome shotgun (WGS) entry which is preliminary data.</text>
</comment>
<dbReference type="EMBL" id="SMBX01000010">
    <property type="protein sequence ID" value="TCU93892.1"/>
    <property type="molecule type" value="Genomic_DNA"/>
</dbReference>
<accession>A0A4R3US29</accession>
<evidence type="ECO:0000256" key="2">
    <source>
        <dbReference type="ARBA" id="ARBA00022692"/>
    </source>
</evidence>
<protein>
    <submittedName>
        <fullName evidence="6">Uncharacterized protein DUF1232</fullName>
    </submittedName>
</protein>
<dbReference type="OrthoDB" id="9804184at2"/>
<evidence type="ECO:0000256" key="4">
    <source>
        <dbReference type="ARBA" id="ARBA00023136"/>
    </source>
</evidence>
<evidence type="ECO:0000313" key="6">
    <source>
        <dbReference type="EMBL" id="TCU93892.1"/>
    </source>
</evidence>
<dbReference type="InterPro" id="IPR010652">
    <property type="entry name" value="DUF1232"/>
</dbReference>
<dbReference type="AlphaFoldDB" id="A0A4R3US29"/>
<keyword evidence="3" id="KW-1133">Transmembrane helix</keyword>
<dbReference type="PIRSF" id="PIRSF031804">
    <property type="entry name" value="UCP031804"/>
    <property type="match status" value="1"/>
</dbReference>
<organism evidence="6 7">
    <name type="scientific">Paracandidimonas soli</name>
    <dbReference type="NCBI Taxonomy" id="1917182"/>
    <lineage>
        <taxon>Bacteria</taxon>
        <taxon>Pseudomonadati</taxon>
        <taxon>Pseudomonadota</taxon>
        <taxon>Betaproteobacteria</taxon>
        <taxon>Burkholderiales</taxon>
        <taxon>Alcaligenaceae</taxon>
        <taxon>Paracandidimonas</taxon>
    </lineage>
</organism>
<dbReference type="GO" id="GO:0012505">
    <property type="term" value="C:endomembrane system"/>
    <property type="evidence" value="ECO:0007669"/>
    <property type="project" value="UniProtKB-SubCell"/>
</dbReference>
<evidence type="ECO:0000256" key="3">
    <source>
        <dbReference type="ARBA" id="ARBA00022989"/>
    </source>
</evidence>
<dbReference type="InterPro" id="IPR016983">
    <property type="entry name" value="UCP031804"/>
</dbReference>
<dbReference type="Pfam" id="PF06803">
    <property type="entry name" value="DUF1232"/>
    <property type="match status" value="1"/>
</dbReference>
<keyword evidence="4" id="KW-0472">Membrane</keyword>
<comment type="subcellular location">
    <subcellularLocation>
        <location evidence="1">Endomembrane system</location>
        <topology evidence="1">Multi-pass membrane protein</topology>
    </subcellularLocation>
</comment>
<keyword evidence="2" id="KW-0812">Transmembrane</keyword>
<evidence type="ECO:0000313" key="7">
    <source>
        <dbReference type="Proteomes" id="UP000294692"/>
    </source>
</evidence>
<dbReference type="Proteomes" id="UP000294692">
    <property type="component" value="Unassembled WGS sequence"/>
</dbReference>
<reference evidence="6 7" key="1">
    <citation type="submission" date="2019-03" db="EMBL/GenBank/DDBJ databases">
        <title>Genomic Encyclopedia of Type Strains, Phase IV (KMG-IV): sequencing the most valuable type-strain genomes for metagenomic binning, comparative biology and taxonomic classification.</title>
        <authorList>
            <person name="Goeker M."/>
        </authorList>
    </citation>
    <scope>NUCLEOTIDE SEQUENCE [LARGE SCALE GENOMIC DNA]</scope>
    <source>
        <strain evidence="6 7">DSM 100048</strain>
    </source>
</reference>
<evidence type="ECO:0000259" key="5">
    <source>
        <dbReference type="Pfam" id="PF06803"/>
    </source>
</evidence>
<dbReference type="RefSeq" id="WP_132477933.1">
    <property type="nucleotide sequence ID" value="NZ_JBHRVM010000001.1"/>
</dbReference>
<evidence type="ECO:0000256" key="1">
    <source>
        <dbReference type="ARBA" id="ARBA00004127"/>
    </source>
</evidence>
<proteinExistence type="predicted"/>
<name>A0A4R3US29_9BURK</name>
<keyword evidence="7" id="KW-1185">Reference proteome</keyword>
<sequence>METDTSRYQRFFSSTDFWKKIAVRGKSVGRGVLEKALYLYYAVQNENTPKWAKRVIYGALGYFIFPLDMIPDLAPLIGYTDDASVMAAALATVAFYITPDVKAQAHEKLAQWFDKDAGDTGSTAVSQPEHHRS</sequence>